<accession>A0A1Q5ZWC5</accession>
<proteinExistence type="predicted"/>
<keyword evidence="2" id="KW-1185">Reference proteome</keyword>
<dbReference type="STRING" id="1302689.RG47T_1490"/>
<protein>
    <submittedName>
        <fullName evidence="1">Uncharacterized protein</fullName>
    </submittedName>
</protein>
<gene>
    <name evidence="1" type="ORF">RG47T_1490</name>
</gene>
<dbReference type="RefSeq" id="WP_139235642.1">
    <property type="nucleotide sequence ID" value="NZ_FPAM01000002.1"/>
</dbReference>
<dbReference type="AlphaFoldDB" id="A0A1Q5ZWC5"/>
<comment type="caution">
    <text evidence="1">The sequence shown here is derived from an EMBL/GenBank/DDBJ whole genome shotgun (WGS) entry which is preliminary data.</text>
</comment>
<evidence type="ECO:0000313" key="1">
    <source>
        <dbReference type="EMBL" id="OKS86043.1"/>
    </source>
</evidence>
<dbReference type="Proteomes" id="UP000186720">
    <property type="component" value="Unassembled WGS sequence"/>
</dbReference>
<sequence length="97" mass="11517">MEKCSATGKAIFTSLLEARIVMFNLKWRFKRNKDEFGKRIKHRQGRPVQRRAYHCIHCQGYHVTKWTEDHFISYQKKMNTLMEKTNGSMGNNLIALL</sequence>
<evidence type="ECO:0000313" key="2">
    <source>
        <dbReference type="Proteomes" id="UP000186720"/>
    </source>
</evidence>
<dbReference type="OrthoDB" id="710504at2"/>
<organism evidence="1 2">
    <name type="scientific">Mucilaginibacter polytrichastri</name>
    <dbReference type="NCBI Taxonomy" id="1302689"/>
    <lineage>
        <taxon>Bacteria</taxon>
        <taxon>Pseudomonadati</taxon>
        <taxon>Bacteroidota</taxon>
        <taxon>Sphingobacteriia</taxon>
        <taxon>Sphingobacteriales</taxon>
        <taxon>Sphingobacteriaceae</taxon>
        <taxon>Mucilaginibacter</taxon>
    </lineage>
</organism>
<name>A0A1Q5ZWC5_9SPHI</name>
<reference evidence="1 2" key="1">
    <citation type="submission" date="2016-11" db="EMBL/GenBank/DDBJ databases">
        <title>Whole Genome Sequencing of Mucilaginibacter polytrichastri RG4-7(T) isolated from the moss sample.</title>
        <authorList>
            <person name="Li Y."/>
        </authorList>
    </citation>
    <scope>NUCLEOTIDE SEQUENCE [LARGE SCALE GENOMIC DNA]</scope>
    <source>
        <strain evidence="1 2">RG4-7</strain>
    </source>
</reference>
<dbReference type="EMBL" id="MPPL01000001">
    <property type="protein sequence ID" value="OKS86043.1"/>
    <property type="molecule type" value="Genomic_DNA"/>
</dbReference>